<dbReference type="PANTHER" id="PTHR43157">
    <property type="entry name" value="PHOSPHATIDYLINOSITOL-GLYCAN BIOSYNTHESIS CLASS F PROTEIN-RELATED"/>
    <property type="match status" value="1"/>
</dbReference>
<dbReference type="AlphaFoldDB" id="I0H994"/>
<evidence type="ECO:0000313" key="3">
    <source>
        <dbReference type="Proteomes" id="UP000007882"/>
    </source>
</evidence>
<proteinExistence type="predicted"/>
<accession>I0H994</accession>
<dbReference type="HOGENOM" id="CLU_010194_44_2_11"/>
<evidence type="ECO:0000256" key="1">
    <source>
        <dbReference type="ARBA" id="ARBA00023002"/>
    </source>
</evidence>
<keyword evidence="1" id="KW-0560">Oxidoreductase</keyword>
<dbReference type="PATRIC" id="fig|512565.3.peg.4346"/>
<dbReference type="Pfam" id="PF00106">
    <property type="entry name" value="adh_short"/>
    <property type="match status" value="1"/>
</dbReference>
<gene>
    <name evidence="2" type="ordered locus">AMIS_43610</name>
</gene>
<organism evidence="2 3">
    <name type="scientific">Actinoplanes missouriensis (strain ATCC 14538 / DSM 43046 / CBS 188.64 / JCM 3121 / NBRC 102363 / NCIMB 12654 / NRRL B-3342 / UNCC 431)</name>
    <dbReference type="NCBI Taxonomy" id="512565"/>
    <lineage>
        <taxon>Bacteria</taxon>
        <taxon>Bacillati</taxon>
        <taxon>Actinomycetota</taxon>
        <taxon>Actinomycetes</taxon>
        <taxon>Micromonosporales</taxon>
        <taxon>Micromonosporaceae</taxon>
        <taxon>Actinoplanes</taxon>
    </lineage>
</organism>
<evidence type="ECO:0000313" key="2">
    <source>
        <dbReference type="EMBL" id="BAL89581.1"/>
    </source>
</evidence>
<dbReference type="KEGG" id="ams:AMIS_43610"/>
<dbReference type="EMBL" id="AP012319">
    <property type="protein sequence ID" value="BAL89581.1"/>
    <property type="molecule type" value="Genomic_DNA"/>
</dbReference>
<protein>
    <submittedName>
        <fullName evidence="2">Putative short-chain dehydrogenase</fullName>
    </submittedName>
</protein>
<dbReference type="Proteomes" id="UP000007882">
    <property type="component" value="Chromosome"/>
</dbReference>
<dbReference type="PANTHER" id="PTHR43157:SF31">
    <property type="entry name" value="PHOSPHATIDYLINOSITOL-GLYCAN BIOSYNTHESIS CLASS F PROTEIN"/>
    <property type="match status" value="1"/>
</dbReference>
<dbReference type="NCBIfam" id="NF004846">
    <property type="entry name" value="PRK06197.1"/>
    <property type="match status" value="1"/>
</dbReference>
<dbReference type="PRINTS" id="PR00081">
    <property type="entry name" value="GDHRDH"/>
</dbReference>
<dbReference type="InterPro" id="IPR002347">
    <property type="entry name" value="SDR_fam"/>
</dbReference>
<dbReference type="RefSeq" id="WP_014444475.1">
    <property type="nucleotide sequence ID" value="NC_017093.1"/>
</dbReference>
<reference evidence="2 3" key="1">
    <citation type="submission" date="2012-02" db="EMBL/GenBank/DDBJ databases">
        <title>Complete genome sequence of Actinoplanes missouriensis 431 (= NBRC 102363).</title>
        <authorList>
            <person name="Ohnishi Y."/>
            <person name="Ishikawa J."/>
            <person name="Sekine M."/>
            <person name="Hosoyama A."/>
            <person name="Harada T."/>
            <person name="Narita H."/>
            <person name="Hata T."/>
            <person name="Konno Y."/>
            <person name="Tutikane K."/>
            <person name="Fujita N."/>
            <person name="Horinouchi S."/>
            <person name="Hayakawa M."/>
        </authorList>
    </citation>
    <scope>NUCLEOTIDE SEQUENCE [LARGE SCALE GENOMIC DNA]</scope>
    <source>
        <strain evidence="3">ATCC 14538 / DSM 43046 / CBS 188.64 / JCM 3121 / NBRC 102363 / NCIMB 12654 / NRRL B-3342 / UNCC 431</strain>
    </source>
</reference>
<keyword evidence="3" id="KW-1185">Reference proteome</keyword>
<dbReference type="InterPro" id="IPR036291">
    <property type="entry name" value="NAD(P)-bd_dom_sf"/>
</dbReference>
<sequence>MDHADWGIADLPDQTGRTFVITGASSGLGSAMTRHLARRGGRVIMAVRNTAKGDQVRRALLAEHPGADLLVRRLDLLDLDTVHAFAARLRDEDVTVDALINNGGIGTVPRRLSAQGVESQMATNHLGHFALTGLLLDRLAAGRHPVVVTVGSDLYRIGRVDPDDLAAEHGYSPGRAYAASKLATVLFALELDRRLRAAGSPVRSVLTHPGMAKTDLARDAPPVARAAEAVMGLVFRRPVDDAVTPMLYAATNPEAPTGRHIGPGKPLRRARPTFEKLSRPATDRDLAQRLWTRSAEITGVDVAGRLAEPTTTDWMPGRSNR</sequence>
<dbReference type="SUPFAM" id="SSF51735">
    <property type="entry name" value="NAD(P)-binding Rossmann-fold domains"/>
    <property type="match status" value="1"/>
</dbReference>
<dbReference type="STRING" id="512565.AMIS_43610"/>
<name>I0H994_ACTM4</name>
<dbReference type="GO" id="GO:0016491">
    <property type="term" value="F:oxidoreductase activity"/>
    <property type="evidence" value="ECO:0007669"/>
    <property type="project" value="UniProtKB-KW"/>
</dbReference>
<dbReference type="Gene3D" id="3.40.50.720">
    <property type="entry name" value="NAD(P)-binding Rossmann-like Domain"/>
    <property type="match status" value="1"/>
</dbReference>
<dbReference type="OrthoDB" id="4577644at2"/>
<dbReference type="eggNOG" id="COG1028">
    <property type="taxonomic scope" value="Bacteria"/>
</dbReference>